<organism evidence="3 4">
    <name type="scientific">Calidithermus roseus</name>
    <dbReference type="NCBI Taxonomy" id="1644118"/>
    <lineage>
        <taxon>Bacteria</taxon>
        <taxon>Thermotogati</taxon>
        <taxon>Deinococcota</taxon>
        <taxon>Deinococci</taxon>
        <taxon>Thermales</taxon>
        <taxon>Thermaceae</taxon>
        <taxon>Calidithermus</taxon>
    </lineage>
</organism>
<comment type="caution">
    <text evidence="3">The sequence shown here is derived from an EMBL/GenBank/DDBJ whole genome shotgun (WGS) entry which is preliminary data.</text>
</comment>
<dbReference type="GO" id="GO:0004222">
    <property type="term" value="F:metalloendopeptidase activity"/>
    <property type="evidence" value="ECO:0007669"/>
    <property type="project" value="TreeGrafter"/>
</dbReference>
<sequence length="237" mass="25900">MQIKPGWIVLALVTLYALFATIALNQNRRQIAALRQEVRELQAKLAQEPEGFSFPIPGACLPKNQNNWPGAPREYRKGLNPGFVFVDGESCVPIVYGMGVLAAGSGEVIKAESAYKENTPAEFAELIKAVAGGASPAQMDRLRGREVWIRHAEGFVSVYAHLSEIAPGVRVGVRVRKGELIGKIGNSGTQAAAQKSRAGARLLFELWDGEPDKDRFFGQDMRREALPAQAKLRFGLE</sequence>
<dbReference type="InterPro" id="IPR016047">
    <property type="entry name" value="M23ase_b-sheet_dom"/>
</dbReference>
<dbReference type="CDD" id="cd12797">
    <property type="entry name" value="M23_peptidase"/>
    <property type="match status" value="1"/>
</dbReference>
<proteinExistence type="predicted"/>
<protein>
    <submittedName>
        <fullName evidence="3">Peptidase family M23</fullName>
    </submittedName>
</protein>
<dbReference type="RefSeq" id="WP_119279834.1">
    <property type="nucleotide sequence ID" value="NZ_QWLA01000081.1"/>
</dbReference>
<dbReference type="InterPro" id="IPR011055">
    <property type="entry name" value="Dup_hybrid_motif"/>
</dbReference>
<evidence type="ECO:0000259" key="2">
    <source>
        <dbReference type="Pfam" id="PF01551"/>
    </source>
</evidence>
<keyword evidence="1" id="KW-1133">Transmembrane helix</keyword>
<dbReference type="Proteomes" id="UP000265341">
    <property type="component" value="Unassembled WGS sequence"/>
</dbReference>
<keyword evidence="1" id="KW-0472">Membrane</keyword>
<dbReference type="PANTHER" id="PTHR21666">
    <property type="entry name" value="PEPTIDASE-RELATED"/>
    <property type="match status" value="1"/>
</dbReference>
<keyword evidence="4" id="KW-1185">Reference proteome</keyword>
<reference evidence="3 4" key="1">
    <citation type="submission" date="2018-08" db="EMBL/GenBank/DDBJ databases">
        <title>Meiothermus roseus NBRC 110900 genome sequencing project.</title>
        <authorList>
            <person name="Da Costa M.S."/>
            <person name="Albuquerque L."/>
            <person name="Raposo P."/>
            <person name="Froufe H.J.C."/>
            <person name="Barroso C.S."/>
            <person name="Egas C."/>
        </authorList>
    </citation>
    <scope>NUCLEOTIDE SEQUENCE [LARGE SCALE GENOMIC DNA]</scope>
    <source>
        <strain evidence="3 4">NBRC 110900</strain>
    </source>
</reference>
<dbReference type="AlphaFoldDB" id="A0A399EHS3"/>
<dbReference type="PANTHER" id="PTHR21666:SF270">
    <property type="entry name" value="MUREIN HYDROLASE ACTIVATOR ENVC"/>
    <property type="match status" value="1"/>
</dbReference>
<keyword evidence="1" id="KW-0812">Transmembrane</keyword>
<dbReference type="InterPro" id="IPR050570">
    <property type="entry name" value="Cell_wall_metabolism_enzyme"/>
</dbReference>
<feature type="domain" description="M23ase beta-sheet core" evidence="2">
    <location>
        <begin position="127"/>
        <end position="208"/>
    </location>
</feature>
<gene>
    <name evidence="3" type="ORF">Mrose_03099</name>
</gene>
<dbReference type="OrthoDB" id="30934at2"/>
<feature type="transmembrane region" description="Helical" evidence="1">
    <location>
        <begin position="6"/>
        <end position="25"/>
    </location>
</feature>
<dbReference type="SUPFAM" id="SSF51261">
    <property type="entry name" value="Duplicated hybrid motif"/>
    <property type="match status" value="1"/>
</dbReference>
<accession>A0A399EHS3</accession>
<dbReference type="EMBL" id="QWLA01000081">
    <property type="protein sequence ID" value="RIH83246.1"/>
    <property type="molecule type" value="Genomic_DNA"/>
</dbReference>
<evidence type="ECO:0000313" key="3">
    <source>
        <dbReference type="EMBL" id="RIH83246.1"/>
    </source>
</evidence>
<name>A0A399EHS3_9DEIN</name>
<dbReference type="Gene3D" id="2.70.70.10">
    <property type="entry name" value="Glucose Permease (Domain IIA)"/>
    <property type="match status" value="1"/>
</dbReference>
<evidence type="ECO:0000313" key="4">
    <source>
        <dbReference type="Proteomes" id="UP000265341"/>
    </source>
</evidence>
<dbReference type="Pfam" id="PF01551">
    <property type="entry name" value="Peptidase_M23"/>
    <property type="match status" value="1"/>
</dbReference>
<evidence type="ECO:0000256" key="1">
    <source>
        <dbReference type="SAM" id="Phobius"/>
    </source>
</evidence>